<dbReference type="Gene3D" id="1.10.357.10">
    <property type="entry name" value="Tetracycline Repressor, domain 2"/>
    <property type="match status" value="1"/>
</dbReference>
<dbReference type="PROSITE" id="PS50977">
    <property type="entry name" value="HTH_TETR_2"/>
    <property type="match status" value="1"/>
</dbReference>
<accession>A0YDK0</accession>
<dbReference type="InterPro" id="IPR009057">
    <property type="entry name" value="Homeodomain-like_sf"/>
</dbReference>
<dbReference type="eggNOG" id="COG1309">
    <property type="taxonomic scope" value="Bacteria"/>
</dbReference>
<sequence length="198" mass="22201">MHKENLNDTRSSATKARLVNSTIESLIEIGFTKTTGVEVCRRAQLTRGALNHHFPDFSGLLVETLQSIYLQLLEIKLPLDVGLMEHILLEGHARIIRPEFKAVIELWLASKNDKQFGLRLVQAMELGSEMFSPQMVLEHKNQGVGSKEFEMIYRTISEALIGIGLGRAIGEGEPLAHESMVLHVLQGMAQTYDHQQLT</sequence>
<comment type="caution">
    <text evidence="4">The sequence shown here is derived from an EMBL/GenBank/DDBJ whole genome shotgun (WGS) entry which is preliminary data.</text>
</comment>
<evidence type="ECO:0000313" key="4">
    <source>
        <dbReference type="EMBL" id="EAW31303.1"/>
    </source>
</evidence>
<keyword evidence="5" id="KW-1185">Reference proteome</keyword>
<dbReference type="SUPFAM" id="SSF46689">
    <property type="entry name" value="Homeodomain-like"/>
    <property type="match status" value="1"/>
</dbReference>
<proteinExistence type="predicted"/>
<gene>
    <name evidence="4" type="ORF">GP2143_04243</name>
</gene>
<evidence type="ECO:0000256" key="2">
    <source>
        <dbReference type="PROSITE-ProRule" id="PRU00335"/>
    </source>
</evidence>
<dbReference type="InterPro" id="IPR001647">
    <property type="entry name" value="HTH_TetR"/>
</dbReference>
<name>A0YDK0_9GAMM</name>
<dbReference type="GO" id="GO:0003677">
    <property type="term" value="F:DNA binding"/>
    <property type="evidence" value="ECO:0007669"/>
    <property type="project" value="UniProtKB-UniRule"/>
</dbReference>
<keyword evidence="1 2" id="KW-0238">DNA-binding</keyword>
<evidence type="ECO:0000313" key="5">
    <source>
        <dbReference type="Proteomes" id="UP000004931"/>
    </source>
</evidence>
<reference evidence="4 5" key="1">
    <citation type="journal article" date="2010" name="J. Bacteriol.">
        <title>Genome sequence of the oligotrophic marine Gammaproteobacterium HTCC2143, isolated from the Oregon Coast.</title>
        <authorList>
            <person name="Oh H.M."/>
            <person name="Kang I."/>
            <person name="Ferriera S."/>
            <person name="Giovannoni S.J."/>
            <person name="Cho J.C."/>
        </authorList>
    </citation>
    <scope>NUCLEOTIDE SEQUENCE [LARGE SCALE GENOMIC DNA]</scope>
    <source>
        <strain evidence="4 5">HTCC2143</strain>
    </source>
</reference>
<dbReference type="AlphaFoldDB" id="A0YDK0"/>
<dbReference type="OrthoDB" id="5982141at2"/>
<evidence type="ECO:0000256" key="1">
    <source>
        <dbReference type="ARBA" id="ARBA00023125"/>
    </source>
</evidence>
<dbReference type="STRING" id="247633.GP2143_04243"/>
<feature type="DNA-binding region" description="H-T-H motif" evidence="2">
    <location>
        <begin position="35"/>
        <end position="54"/>
    </location>
</feature>
<dbReference type="Proteomes" id="UP000004931">
    <property type="component" value="Unassembled WGS sequence"/>
</dbReference>
<feature type="domain" description="HTH tetR-type" evidence="3">
    <location>
        <begin position="12"/>
        <end position="72"/>
    </location>
</feature>
<organism evidence="4 5">
    <name type="scientific">marine gamma proteobacterium HTCC2143</name>
    <dbReference type="NCBI Taxonomy" id="247633"/>
    <lineage>
        <taxon>Bacteria</taxon>
        <taxon>Pseudomonadati</taxon>
        <taxon>Pseudomonadota</taxon>
        <taxon>Gammaproteobacteria</taxon>
        <taxon>Cellvibrionales</taxon>
        <taxon>Spongiibacteraceae</taxon>
        <taxon>BD1-7 clade</taxon>
    </lineage>
</organism>
<protein>
    <submittedName>
        <fullName evidence="4">Putative transcriptional regulator</fullName>
    </submittedName>
</protein>
<evidence type="ECO:0000259" key="3">
    <source>
        <dbReference type="PROSITE" id="PS50977"/>
    </source>
</evidence>
<dbReference type="EMBL" id="AAVT01000004">
    <property type="protein sequence ID" value="EAW31303.1"/>
    <property type="molecule type" value="Genomic_DNA"/>
</dbReference>